<dbReference type="GO" id="GO:0042254">
    <property type="term" value="P:ribosome biogenesis"/>
    <property type="evidence" value="ECO:0007669"/>
    <property type="project" value="TreeGrafter"/>
</dbReference>
<dbReference type="Pfam" id="PF00004">
    <property type="entry name" value="AAA"/>
    <property type="match status" value="1"/>
</dbReference>
<dbReference type="PANTHER" id="PTHR23077:SF132">
    <property type="entry name" value="ATP-DEPENDENT ZN PROTEASE"/>
    <property type="match status" value="1"/>
</dbReference>
<dbReference type="EMBL" id="MU007014">
    <property type="protein sequence ID" value="KAF2435186.1"/>
    <property type="molecule type" value="Genomic_DNA"/>
</dbReference>
<dbReference type="GO" id="GO:0003723">
    <property type="term" value="F:RNA binding"/>
    <property type="evidence" value="ECO:0007669"/>
    <property type="project" value="TreeGrafter"/>
</dbReference>
<dbReference type="InterPro" id="IPR050168">
    <property type="entry name" value="AAA_ATPase_domain"/>
</dbReference>
<dbReference type="GO" id="GO:0005634">
    <property type="term" value="C:nucleus"/>
    <property type="evidence" value="ECO:0007669"/>
    <property type="project" value="TreeGrafter"/>
</dbReference>
<keyword evidence="3" id="KW-1185">Reference proteome</keyword>
<dbReference type="OrthoDB" id="2115716at2759"/>
<sequence>MAEFEPFTFVVNSNKEESGLFGEYSKLTSSKVADIDVQLVTALRAKHTDLIVTTVLARNVSLLNFAFSGNATAELDTESETVIRWRGYIGPTERGGTGSLGEAVFFAKYHYKWGTEDFIVYYVVIGYNTLQYILKEPRSGETTHSNSSITDALIATIGQWASQIPDAVYVYDRYWYRSSALWEEVQKASWDKVILDPDMKKSLTDVSEKFFDSKDIYEEYGVPWKRGLIFYGPAGNGKTISIKALMRTLSDRKQSVPTLYVKSAPSTYNIREIFALARAEAPCLLVMEDIDTIVTEDTRAYFFNEVDGLENNNGILMLATTNHLDKLDPGLSKRPSRFDRKYLFPNPSEAERILYCDFWRHKMVGKPVDFPEKLCPAIAGITDGFSFAYLQEAFMASLLVIAHNHEDDNAQSSCEPNTRADLNKYELWRVIKQQVKILRHDMETETPGNDASVTSPQIAKQGDIAQGDDPIKPAGIRSLGKAEELKLETAFRGEIPIFNRQLTTEELIKHRSVQQKEQSRDWEFMPRFV</sequence>
<dbReference type="SUPFAM" id="SSF52540">
    <property type="entry name" value="P-loop containing nucleoside triphosphate hydrolases"/>
    <property type="match status" value="1"/>
</dbReference>
<dbReference type="Gene3D" id="3.40.50.300">
    <property type="entry name" value="P-loop containing nucleotide triphosphate hydrolases"/>
    <property type="match status" value="1"/>
</dbReference>
<dbReference type="SMART" id="SM00382">
    <property type="entry name" value="AAA"/>
    <property type="match status" value="1"/>
</dbReference>
<name>A0A9P4U332_9PEZI</name>
<feature type="domain" description="AAA+ ATPase" evidence="1">
    <location>
        <begin position="224"/>
        <end position="348"/>
    </location>
</feature>
<proteinExistence type="predicted"/>
<evidence type="ECO:0000259" key="1">
    <source>
        <dbReference type="SMART" id="SM00382"/>
    </source>
</evidence>
<dbReference type="Proteomes" id="UP000800235">
    <property type="component" value="Unassembled WGS sequence"/>
</dbReference>
<dbReference type="PANTHER" id="PTHR23077">
    <property type="entry name" value="AAA-FAMILY ATPASE"/>
    <property type="match status" value="1"/>
</dbReference>
<reference evidence="2" key="1">
    <citation type="journal article" date="2020" name="Stud. Mycol.">
        <title>101 Dothideomycetes genomes: a test case for predicting lifestyles and emergence of pathogens.</title>
        <authorList>
            <person name="Haridas S."/>
            <person name="Albert R."/>
            <person name="Binder M."/>
            <person name="Bloem J."/>
            <person name="Labutti K."/>
            <person name="Salamov A."/>
            <person name="Andreopoulos B."/>
            <person name="Baker S."/>
            <person name="Barry K."/>
            <person name="Bills G."/>
            <person name="Bluhm B."/>
            <person name="Cannon C."/>
            <person name="Castanera R."/>
            <person name="Culley D."/>
            <person name="Daum C."/>
            <person name="Ezra D."/>
            <person name="Gonzalez J."/>
            <person name="Henrissat B."/>
            <person name="Kuo A."/>
            <person name="Liang C."/>
            <person name="Lipzen A."/>
            <person name="Lutzoni F."/>
            <person name="Magnuson J."/>
            <person name="Mondo S."/>
            <person name="Nolan M."/>
            <person name="Ohm R."/>
            <person name="Pangilinan J."/>
            <person name="Park H.-J."/>
            <person name="Ramirez L."/>
            <person name="Alfaro M."/>
            <person name="Sun H."/>
            <person name="Tritt A."/>
            <person name="Yoshinaga Y."/>
            <person name="Zwiers L.-H."/>
            <person name="Turgeon B."/>
            <person name="Goodwin S."/>
            <person name="Spatafora J."/>
            <person name="Crous P."/>
            <person name="Grigoriev I."/>
        </authorList>
    </citation>
    <scope>NUCLEOTIDE SEQUENCE</scope>
    <source>
        <strain evidence="2">CBS 130266</strain>
    </source>
</reference>
<dbReference type="InterPro" id="IPR003959">
    <property type="entry name" value="ATPase_AAA_core"/>
</dbReference>
<gene>
    <name evidence="2" type="ORF">EJ08DRAFT_392443</name>
</gene>
<dbReference type="InterPro" id="IPR027417">
    <property type="entry name" value="P-loop_NTPase"/>
</dbReference>
<dbReference type="AlphaFoldDB" id="A0A9P4U332"/>
<organism evidence="2 3">
    <name type="scientific">Tothia fuscella</name>
    <dbReference type="NCBI Taxonomy" id="1048955"/>
    <lineage>
        <taxon>Eukaryota</taxon>
        <taxon>Fungi</taxon>
        <taxon>Dikarya</taxon>
        <taxon>Ascomycota</taxon>
        <taxon>Pezizomycotina</taxon>
        <taxon>Dothideomycetes</taxon>
        <taxon>Pleosporomycetidae</taxon>
        <taxon>Venturiales</taxon>
        <taxon>Cylindrosympodiaceae</taxon>
        <taxon>Tothia</taxon>
    </lineage>
</organism>
<dbReference type="CDD" id="cd19481">
    <property type="entry name" value="RecA-like_protease"/>
    <property type="match status" value="1"/>
</dbReference>
<dbReference type="GO" id="GO:0016887">
    <property type="term" value="F:ATP hydrolysis activity"/>
    <property type="evidence" value="ECO:0007669"/>
    <property type="project" value="InterPro"/>
</dbReference>
<evidence type="ECO:0000313" key="3">
    <source>
        <dbReference type="Proteomes" id="UP000800235"/>
    </source>
</evidence>
<comment type="caution">
    <text evidence="2">The sequence shown here is derived from an EMBL/GenBank/DDBJ whole genome shotgun (WGS) entry which is preliminary data.</text>
</comment>
<dbReference type="InterPro" id="IPR003593">
    <property type="entry name" value="AAA+_ATPase"/>
</dbReference>
<protein>
    <submittedName>
        <fullName evidence="2">P-loop containing nucleoside triphosphate hydrolase protein</fullName>
    </submittedName>
</protein>
<keyword evidence="2" id="KW-0378">Hydrolase</keyword>
<dbReference type="GO" id="GO:1990275">
    <property type="term" value="F:preribosome binding"/>
    <property type="evidence" value="ECO:0007669"/>
    <property type="project" value="TreeGrafter"/>
</dbReference>
<evidence type="ECO:0000313" key="2">
    <source>
        <dbReference type="EMBL" id="KAF2435186.1"/>
    </source>
</evidence>
<accession>A0A9P4U332</accession>
<dbReference type="GO" id="GO:0005524">
    <property type="term" value="F:ATP binding"/>
    <property type="evidence" value="ECO:0007669"/>
    <property type="project" value="InterPro"/>
</dbReference>